<dbReference type="Proteomes" id="UP000823615">
    <property type="component" value="Unassembled WGS sequence"/>
</dbReference>
<feature type="domain" description="Peptidase M20 dimerisation" evidence="7">
    <location>
        <begin position="160"/>
        <end position="255"/>
    </location>
</feature>
<comment type="cofactor">
    <cofactor evidence="6">
        <name>a divalent metal cation</name>
        <dbReference type="ChEBI" id="CHEBI:60240"/>
    </cofactor>
    <text evidence="6">Binds 2 divalent metal cations per subunit.</text>
</comment>
<protein>
    <submittedName>
        <fullName evidence="8">M20/M25/M40 family metallo-hydrolase</fullName>
    </submittedName>
</protein>
<comment type="similarity">
    <text evidence="5">Belongs to the peptidase M42 family.</text>
</comment>
<dbReference type="SUPFAM" id="SSF53187">
    <property type="entry name" value="Zn-dependent exopeptidases"/>
    <property type="match status" value="1"/>
</dbReference>
<dbReference type="InterPro" id="IPR036264">
    <property type="entry name" value="Bact_exopeptidase_dim_dom"/>
</dbReference>
<dbReference type="InterPro" id="IPR008007">
    <property type="entry name" value="Peptidase_M42"/>
</dbReference>
<keyword evidence="4" id="KW-0862">Zinc</keyword>
<accession>A0A9D9H662</accession>
<dbReference type="InterPro" id="IPR011650">
    <property type="entry name" value="Peptidase_M20_dimer"/>
</dbReference>
<dbReference type="PANTHER" id="PTHR42994:SF2">
    <property type="entry name" value="PEPTIDASE"/>
    <property type="match status" value="1"/>
</dbReference>
<sequence>MDSFEHFRNLAAIPSPSWKEDGISSYLIRVLGEYGYSFRDDEYGNLLFWRYPTGEKIMITCHMDTVERALDVHLLEDDDYFFTDGHTALGADDKAAIATLLAVAEKKPDALFLFTRAEELGLQGSSKLKKEFFEPFKIRAAYTLDAAGKVGTCIISAPGKNRIEITITGRTAHAAFSPEKGINAIKAAARAIDHSPSGRIDDETTCNIGSFNAPGATNIVPDKASYTYEVRSLSNEKRRAISEEIISSARAAAKEFGAECEAKLFNLYDPYIISEADPALIRCSDSCEAIGLEWTAKPTSGGSDTNNLRRLGIDAITLSIDYENAHSVNERIAKSEMKALQRLIEALLGI</sequence>
<evidence type="ECO:0000256" key="5">
    <source>
        <dbReference type="PIRNR" id="PIRNR001123"/>
    </source>
</evidence>
<reference evidence="8" key="2">
    <citation type="journal article" date="2021" name="PeerJ">
        <title>Extensive microbial diversity within the chicken gut microbiome revealed by metagenomics and culture.</title>
        <authorList>
            <person name="Gilroy R."/>
            <person name="Ravi A."/>
            <person name="Getino M."/>
            <person name="Pursley I."/>
            <person name="Horton D.L."/>
            <person name="Alikhan N.F."/>
            <person name="Baker D."/>
            <person name="Gharbi K."/>
            <person name="Hall N."/>
            <person name="Watson M."/>
            <person name="Adriaenssens E.M."/>
            <person name="Foster-Nyarko E."/>
            <person name="Jarju S."/>
            <person name="Secka A."/>
            <person name="Antonio M."/>
            <person name="Oren A."/>
            <person name="Chaudhuri R.R."/>
            <person name="La Ragione R."/>
            <person name="Hildebrand F."/>
            <person name="Pallen M.J."/>
        </authorList>
    </citation>
    <scope>NUCLEOTIDE SEQUENCE</scope>
    <source>
        <strain evidence="8">7293</strain>
    </source>
</reference>
<dbReference type="Gene3D" id="3.40.630.10">
    <property type="entry name" value="Zn peptidases"/>
    <property type="match status" value="1"/>
</dbReference>
<dbReference type="Pfam" id="PF01546">
    <property type="entry name" value="Peptidase_M20"/>
    <property type="match status" value="1"/>
</dbReference>
<dbReference type="InterPro" id="IPR002933">
    <property type="entry name" value="Peptidase_M20"/>
</dbReference>
<evidence type="ECO:0000313" key="8">
    <source>
        <dbReference type="EMBL" id="MBO8436298.1"/>
    </source>
</evidence>
<dbReference type="EMBL" id="JADIMT010000060">
    <property type="protein sequence ID" value="MBO8436298.1"/>
    <property type="molecule type" value="Genomic_DNA"/>
</dbReference>
<dbReference type="SUPFAM" id="SSF55031">
    <property type="entry name" value="Bacterial exopeptidase dimerisation domain"/>
    <property type="match status" value="1"/>
</dbReference>
<organism evidence="8 9">
    <name type="scientific">Candidatus Ornithospirochaeta stercoripullorum</name>
    <dbReference type="NCBI Taxonomy" id="2840899"/>
    <lineage>
        <taxon>Bacteria</taxon>
        <taxon>Pseudomonadati</taxon>
        <taxon>Spirochaetota</taxon>
        <taxon>Spirochaetia</taxon>
        <taxon>Spirochaetales</taxon>
        <taxon>Spirochaetaceae</taxon>
        <taxon>Spirochaetaceae incertae sedis</taxon>
        <taxon>Candidatus Ornithospirochaeta</taxon>
    </lineage>
</organism>
<dbReference type="AlphaFoldDB" id="A0A9D9H662"/>
<feature type="binding site" evidence="6">
    <location>
        <position position="62"/>
    </location>
    <ligand>
        <name>Zn(2+)</name>
        <dbReference type="ChEBI" id="CHEBI:29105"/>
        <label>1</label>
    </ligand>
</feature>
<dbReference type="Gene3D" id="3.30.70.360">
    <property type="match status" value="1"/>
</dbReference>
<dbReference type="Pfam" id="PF07687">
    <property type="entry name" value="M20_dimer"/>
    <property type="match status" value="1"/>
</dbReference>
<evidence type="ECO:0000313" key="9">
    <source>
        <dbReference type="Proteomes" id="UP000823615"/>
    </source>
</evidence>
<evidence type="ECO:0000256" key="1">
    <source>
        <dbReference type="ARBA" id="ARBA00001947"/>
    </source>
</evidence>
<gene>
    <name evidence="8" type="ORF">IAA97_04910</name>
</gene>
<comment type="cofactor">
    <cofactor evidence="1">
        <name>Zn(2+)</name>
        <dbReference type="ChEBI" id="CHEBI:29105"/>
    </cofactor>
</comment>
<evidence type="ECO:0000256" key="6">
    <source>
        <dbReference type="PIRSR" id="PIRSR001123-2"/>
    </source>
</evidence>
<keyword evidence="2 6" id="KW-0479">Metal-binding</keyword>
<evidence type="ECO:0000256" key="4">
    <source>
        <dbReference type="ARBA" id="ARBA00022833"/>
    </source>
</evidence>
<proteinExistence type="inferred from homology"/>
<dbReference type="GO" id="GO:0004177">
    <property type="term" value="F:aminopeptidase activity"/>
    <property type="evidence" value="ECO:0007669"/>
    <property type="project" value="UniProtKB-UniRule"/>
</dbReference>
<evidence type="ECO:0000259" key="7">
    <source>
        <dbReference type="Pfam" id="PF07687"/>
    </source>
</evidence>
<dbReference type="GO" id="GO:0046872">
    <property type="term" value="F:metal ion binding"/>
    <property type="evidence" value="ECO:0007669"/>
    <property type="project" value="UniProtKB-UniRule"/>
</dbReference>
<dbReference type="PANTHER" id="PTHR42994">
    <property type="entry name" value="PEPTIDASE T"/>
    <property type="match status" value="1"/>
</dbReference>
<evidence type="ECO:0000256" key="3">
    <source>
        <dbReference type="ARBA" id="ARBA00022801"/>
    </source>
</evidence>
<evidence type="ECO:0000256" key="2">
    <source>
        <dbReference type="ARBA" id="ARBA00022723"/>
    </source>
</evidence>
<keyword evidence="3" id="KW-0378">Hydrolase</keyword>
<reference evidence="8" key="1">
    <citation type="submission" date="2020-10" db="EMBL/GenBank/DDBJ databases">
        <authorList>
            <person name="Gilroy R."/>
        </authorList>
    </citation>
    <scope>NUCLEOTIDE SEQUENCE</scope>
    <source>
        <strain evidence="8">7293</strain>
    </source>
</reference>
<dbReference type="PIRSF" id="PIRSF001123">
    <property type="entry name" value="PepA_GA"/>
    <property type="match status" value="1"/>
</dbReference>
<comment type="caution">
    <text evidence="8">The sequence shown here is derived from an EMBL/GenBank/DDBJ whole genome shotgun (WGS) entry which is preliminary data.</text>
</comment>
<name>A0A9D9H662_9SPIO</name>